<evidence type="ECO:0000313" key="3">
    <source>
        <dbReference type="Proteomes" id="UP000265520"/>
    </source>
</evidence>
<name>A0A392P689_9FABA</name>
<evidence type="ECO:0000256" key="1">
    <source>
        <dbReference type="SAM" id="MobiDB-lite"/>
    </source>
</evidence>
<reference evidence="2 3" key="1">
    <citation type="journal article" date="2018" name="Front. Plant Sci.">
        <title>Red Clover (Trifolium pratense) and Zigzag Clover (T. medium) - A Picture of Genomic Similarities and Differences.</title>
        <authorList>
            <person name="Dluhosova J."/>
            <person name="Istvanek J."/>
            <person name="Nedelnik J."/>
            <person name="Repkova J."/>
        </authorList>
    </citation>
    <scope>NUCLEOTIDE SEQUENCE [LARGE SCALE GENOMIC DNA]</scope>
    <source>
        <strain evidence="3">cv. 10/8</strain>
        <tissue evidence="2">Leaf</tissue>
    </source>
</reference>
<feature type="region of interest" description="Disordered" evidence="1">
    <location>
        <begin position="80"/>
        <end position="125"/>
    </location>
</feature>
<feature type="compositionally biased region" description="Acidic residues" evidence="1">
    <location>
        <begin position="108"/>
        <end position="125"/>
    </location>
</feature>
<protein>
    <submittedName>
        <fullName evidence="2">Uncharacterized protein</fullName>
    </submittedName>
</protein>
<dbReference type="Proteomes" id="UP000265520">
    <property type="component" value="Unassembled WGS sequence"/>
</dbReference>
<organism evidence="2 3">
    <name type="scientific">Trifolium medium</name>
    <dbReference type="NCBI Taxonomy" id="97028"/>
    <lineage>
        <taxon>Eukaryota</taxon>
        <taxon>Viridiplantae</taxon>
        <taxon>Streptophyta</taxon>
        <taxon>Embryophyta</taxon>
        <taxon>Tracheophyta</taxon>
        <taxon>Spermatophyta</taxon>
        <taxon>Magnoliopsida</taxon>
        <taxon>eudicotyledons</taxon>
        <taxon>Gunneridae</taxon>
        <taxon>Pentapetalae</taxon>
        <taxon>rosids</taxon>
        <taxon>fabids</taxon>
        <taxon>Fabales</taxon>
        <taxon>Fabaceae</taxon>
        <taxon>Papilionoideae</taxon>
        <taxon>50 kb inversion clade</taxon>
        <taxon>NPAAA clade</taxon>
        <taxon>Hologalegina</taxon>
        <taxon>IRL clade</taxon>
        <taxon>Trifolieae</taxon>
        <taxon>Trifolium</taxon>
    </lineage>
</organism>
<accession>A0A392P689</accession>
<feature type="non-terminal residue" evidence="2">
    <location>
        <position position="125"/>
    </location>
</feature>
<sequence length="125" mass="13305">MLLNHVINHRNVLEAQAIICQFHHVGEVFGMPAPWVPIVEGLHLQEVPPLGDLTLMMYGAPLGHHPLLVGGGPAVFPFGGLPNGPPNGGLPNGPTNEVPPNNFVEGDPMLDDIWDSSGDELDVVD</sequence>
<keyword evidence="3" id="KW-1185">Reference proteome</keyword>
<dbReference type="EMBL" id="LXQA010065912">
    <property type="protein sequence ID" value="MCI07583.1"/>
    <property type="molecule type" value="Genomic_DNA"/>
</dbReference>
<comment type="caution">
    <text evidence="2">The sequence shown here is derived from an EMBL/GenBank/DDBJ whole genome shotgun (WGS) entry which is preliminary data.</text>
</comment>
<dbReference type="AlphaFoldDB" id="A0A392P689"/>
<evidence type="ECO:0000313" key="2">
    <source>
        <dbReference type="EMBL" id="MCI07583.1"/>
    </source>
</evidence>
<gene>
    <name evidence="2" type="ORF">A2U01_0028652</name>
</gene>
<proteinExistence type="predicted"/>